<protein>
    <submittedName>
        <fullName evidence="5">Mandelate racemase</fullName>
    </submittedName>
</protein>
<evidence type="ECO:0000313" key="6">
    <source>
        <dbReference type="Proteomes" id="UP001366166"/>
    </source>
</evidence>
<dbReference type="InterPro" id="IPR029017">
    <property type="entry name" value="Enolase-like_N"/>
</dbReference>
<dbReference type="GO" id="GO:0000287">
    <property type="term" value="F:magnesium ion binding"/>
    <property type="evidence" value="ECO:0007669"/>
    <property type="project" value="TreeGrafter"/>
</dbReference>
<dbReference type="InterPro" id="IPR013342">
    <property type="entry name" value="Mandelate_racemase_C"/>
</dbReference>
<dbReference type="SUPFAM" id="SSF51604">
    <property type="entry name" value="Enolase C-terminal domain-like"/>
    <property type="match status" value="1"/>
</dbReference>
<dbReference type="RefSeq" id="WP_338603562.1">
    <property type="nucleotide sequence ID" value="NZ_AP028679.1"/>
</dbReference>
<dbReference type="SMART" id="SM00922">
    <property type="entry name" value="MR_MLE"/>
    <property type="match status" value="1"/>
</dbReference>
<evidence type="ECO:0000313" key="5">
    <source>
        <dbReference type="EMBL" id="BEQ16971.1"/>
    </source>
</evidence>
<dbReference type="SFLD" id="SFLDG00179">
    <property type="entry name" value="mandelate_racemase"/>
    <property type="match status" value="1"/>
</dbReference>
<reference evidence="6" key="1">
    <citation type="journal article" date="2023" name="Arch. Microbiol.">
        <title>Desulfoferula mesophilus gen. nov. sp. nov., a mesophilic sulfate-reducing bacterium isolated from a brackish lake sediment.</title>
        <authorList>
            <person name="Watanabe T."/>
            <person name="Yabe T."/>
            <person name="Tsuji J.M."/>
            <person name="Fukui M."/>
        </authorList>
    </citation>
    <scope>NUCLEOTIDE SEQUENCE [LARGE SCALE GENOMIC DNA]</scope>
    <source>
        <strain evidence="6">12FAK</strain>
    </source>
</reference>
<comment type="cofactor">
    <cofactor evidence="1">
        <name>Mg(2+)</name>
        <dbReference type="ChEBI" id="CHEBI:18420"/>
    </cofactor>
</comment>
<dbReference type="Proteomes" id="UP001366166">
    <property type="component" value="Chromosome"/>
</dbReference>
<dbReference type="KEGG" id="dmp:FAK_40370"/>
<name>A0AAU9F1D2_9BACT</name>
<dbReference type="AlphaFoldDB" id="A0AAU9F1D2"/>
<evidence type="ECO:0000259" key="4">
    <source>
        <dbReference type="SMART" id="SM00922"/>
    </source>
</evidence>
<dbReference type="CDD" id="cd03316">
    <property type="entry name" value="MR_like"/>
    <property type="match status" value="1"/>
</dbReference>
<evidence type="ECO:0000256" key="2">
    <source>
        <dbReference type="ARBA" id="ARBA00022723"/>
    </source>
</evidence>
<dbReference type="EMBL" id="AP028679">
    <property type="protein sequence ID" value="BEQ16971.1"/>
    <property type="molecule type" value="Genomic_DNA"/>
</dbReference>
<evidence type="ECO:0000256" key="3">
    <source>
        <dbReference type="ARBA" id="ARBA00022842"/>
    </source>
</evidence>
<dbReference type="Gene3D" id="3.20.20.120">
    <property type="entry name" value="Enolase-like C-terminal domain"/>
    <property type="match status" value="1"/>
</dbReference>
<dbReference type="GO" id="GO:0016052">
    <property type="term" value="P:carbohydrate catabolic process"/>
    <property type="evidence" value="ECO:0007669"/>
    <property type="project" value="TreeGrafter"/>
</dbReference>
<dbReference type="InterPro" id="IPR046945">
    <property type="entry name" value="RHMD-like"/>
</dbReference>
<dbReference type="InterPro" id="IPR013341">
    <property type="entry name" value="Mandelate_racemase_N_dom"/>
</dbReference>
<keyword evidence="3" id="KW-0460">Magnesium</keyword>
<dbReference type="GO" id="GO:0016836">
    <property type="term" value="F:hydro-lyase activity"/>
    <property type="evidence" value="ECO:0007669"/>
    <property type="project" value="TreeGrafter"/>
</dbReference>
<proteinExistence type="predicted"/>
<dbReference type="Gene3D" id="3.30.390.10">
    <property type="entry name" value="Enolase-like, N-terminal domain"/>
    <property type="match status" value="1"/>
</dbReference>
<dbReference type="InterPro" id="IPR036849">
    <property type="entry name" value="Enolase-like_C_sf"/>
</dbReference>
<feature type="domain" description="Mandelate racemase/muconate lactonizing enzyme C-terminal" evidence="4">
    <location>
        <begin position="146"/>
        <end position="243"/>
    </location>
</feature>
<dbReference type="SUPFAM" id="SSF54826">
    <property type="entry name" value="Enolase N-terminal domain-like"/>
    <property type="match status" value="1"/>
</dbReference>
<keyword evidence="2" id="KW-0479">Metal-binding</keyword>
<organism evidence="5 6">
    <name type="scientific">Desulfoferula mesophila</name>
    <dbReference type="NCBI Taxonomy" id="3058419"/>
    <lineage>
        <taxon>Bacteria</taxon>
        <taxon>Pseudomonadati</taxon>
        <taxon>Thermodesulfobacteriota</taxon>
        <taxon>Desulfarculia</taxon>
        <taxon>Desulfarculales</taxon>
        <taxon>Desulfarculaceae</taxon>
        <taxon>Desulfoferula</taxon>
    </lineage>
</organism>
<accession>A0AAU9F1D2</accession>
<gene>
    <name evidence="5" type="ORF">FAK_40370</name>
</gene>
<keyword evidence="6" id="KW-1185">Reference proteome</keyword>
<dbReference type="Pfam" id="PF02746">
    <property type="entry name" value="MR_MLE_N"/>
    <property type="match status" value="1"/>
</dbReference>
<sequence>MKITKINPVMVEIPLAKPLATAIHHIKSVCAVTLSMETDAGLVGEAYMFTLGPSKLKVISAMLLSLGEVIEGEDPCLTERIWDKLWRNINFFGHKGISIFALSVLDMACWDLKGKSLEAPVYKLLGGHRQQVPVYASGGLWLSQDIDELQEEAADFVRQGFRAMKMRIGSHTIEQDYARVRALRQAIDPEIVLMVDANQGLSVDHAIRLGRRLEEFDLFWFEEPVPVYDQEGCARVKAALPGLKIASGETEYTLYGFKDLLEYKAVDVLMPDLARVGGVTEFVKVAHLAQAHQVPISPHIFSEQSLQVMGALPNTIYLEHIPWFSCLFQETITIRDGLAEVPSRPGMGFTFDHQALAKYRLD</sequence>
<dbReference type="SFLD" id="SFLDS00001">
    <property type="entry name" value="Enolase"/>
    <property type="match status" value="1"/>
</dbReference>
<dbReference type="InterPro" id="IPR029065">
    <property type="entry name" value="Enolase_C-like"/>
</dbReference>
<dbReference type="PANTHER" id="PTHR13794:SF58">
    <property type="entry name" value="MITOCHONDRIAL ENOLASE SUPERFAMILY MEMBER 1"/>
    <property type="match status" value="1"/>
</dbReference>
<evidence type="ECO:0000256" key="1">
    <source>
        <dbReference type="ARBA" id="ARBA00001946"/>
    </source>
</evidence>
<dbReference type="PANTHER" id="PTHR13794">
    <property type="entry name" value="ENOLASE SUPERFAMILY, MANDELATE RACEMASE"/>
    <property type="match status" value="1"/>
</dbReference>
<dbReference type="Pfam" id="PF13378">
    <property type="entry name" value="MR_MLE_C"/>
    <property type="match status" value="1"/>
</dbReference>